<name>A0A9W4NPF9_9EURO</name>
<sequence length="581" mass="63843">MTENWRDRGEAKRLSILNTIPEKWRIVDPIPPATELRDVTGSYIQQFLTSREIEITETDAVDITAHTATGSWSAVEVTEAFCHRAALAHQLVSCLHETFFDAAIEDAKAQDAYFAEHKAPIGPLHGLPVSLKDQFHIKGIETTMGYVGWINTFQGLQNDPRYKTEESELVRELRALGAILYCKTSVPSTLMTGETVNNIIGYTWNPKNRHLSSGGSSGGEGALIALRGSPAGFGTDIGGSVRIPASFNGLYGLRPSAGRIPYERAANSLDGQNTILSAIGPIALTVRSLKLLFQAVLTQEPWLHDPLAFELPWRDEIVERTKALIKGPSNGGSRLAFGLMKYDGTSLIHPPIARGLKIVEQTLQRLGHTVIEWNPPSHSTALDLMAKIFKMDGGADIKHHFTLSGENQPVQVIISQDGTELRAIEVAAINVAKREYQKQYMDYWNSTAALTGTGRPVDALFCPVAPHAAVKPTEFGYVGYSAFVNVLDYTSISIPVTLADKNVDVRSANAADDCEHIQWDCKFACCEFRVLLDTRANWWLDDAETYDGAPVGVQLVGRRFHEEKILTLAEYLGAEIAQSAN</sequence>
<dbReference type="InterPro" id="IPR036928">
    <property type="entry name" value="AS_sf"/>
</dbReference>
<feature type="active site" description="Charge relay system" evidence="5">
    <location>
        <position position="132"/>
    </location>
</feature>
<dbReference type="EC" id="3.5.1.4" evidence="3"/>
<dbReference type="SUPFAM" id="SSF75304">
    <property type="entry name" value="Amidase signature (AS) enzymes"/>
    <property type="match status" value="1"/>
</dbReference>
<feature type="active site" description="Acyl-ester intermediate" evidence="5">
    <location>
        <position position="240"/>
    </location>
</feature>
<organism evidence="8 9">
    <name type="scientific">Penicillium salamii</name>
    <dbReference type="NCBI Taxonomy" id="1612424"/>
    <lineage>
        <taxon>Eukaryota</taxon>
        <taxon>Fungi</taxon>
        <taxon>Dikarya</taxon>
        <taxon>Ascomycota</taxon>
        <taxon>Pezizomycotina</taxon>
        <taxon>Eurotiomycetes</taxon>
        <taxon>Eurotiomycetidae</taxon>
        <taxon>Eurotiales</taxon>
        <taxon>Aspergillaceae</taxon>
        <taxon>Penicillium</taxon>
    </lineage>
</organism>
<evidence type="ECO:0000256" key="3">
    <source>
        <dbReference type="ARBA" id="ARBA00012922"/>
    </source>
</evidence>
<dbReference type="OrthoDB" id="6428749at2759"/>
<keyword evidence="4" id="KW-0378">Hydrolase</keyword>
<dbReference type="InterPro" id="IPR023631">
    <property type="entry name" value="Amidase_dom"/>
</dbReference>
<evidence type="ECO:0000256" key="2">
    <source>
        <dbReference type="ARBA" id="ARBA00009199"/>
    </source>
</evidence>
<proteinExistence type="inferred from homology"/>
<dbReference type="PROSITE" id="PS00571">
    <property type="entry name" value="AMIDASES"/>
    <property type="match status" value="1"/>
</dbReference>
<comment type="similarity">
    <text evidence="2">Belongs to the amidase family.</text>
</comment>
<comment type="caution">
    <text evidence="8">The sequence shown here is derived from an EMBL/GenBank/DDBJ whole genome shotgun (WGS) entry which is preliminary data.</text>
</comment>
<accession>A0A9W4NPF9</accession>
<dbReference type="EMBL" id="CAJVPA010000206">
    <property type="protein sequence ID" value="CAG8400920.1"/>
    <property type="molecule type" value="Genomic_DNA"/>
</dbReference>
<evidence type="ECO:0000313" key="9">
    <source>
        <dbReference type="Proteomes" id="UP001152646"/>
    </source>
</evidence>
<protein>
    <recommendedName>
        <fullName evidence="3">amidase</fullName>
        <ecNumber evidence="3">3.5.1.4</ecNumber>
    </recommendedName>
</protein>
<dbReference type="AlphaFoldDB" id="A0A9W4NPF9"/>
<dbReference type="GO" id="GO:0004040">
    <property type="term" value="F:amidase activity"/>
    <property type="evidence" value="ECO:0007669"/>
    <property type="project" value="UniProtKB-EC"/>
</dbReference>
<feature type="binding site" evidence="6">
    <location>
        <position position="216"/>
    </location>
    <ligand>
        <name>substrate</name>
    </ligand>
</feature>
<evidence type="ECO:0000313" key="8">
    <source>
        <dbReference type="EMBL" id="CAG8400920.1"/>
    </source>
</evidence>
<evidence type="ECO:0000259" key="7">
    <source>
        <dbReference type="Pfam" id="PF01425"/>
    </source>
</evidence>
<feature type="domain" description="Amidase" evidence="7">
    <location>
        <begin position="76"/>
        <end position="566"/>
    </location>
</feature>
<dbReference type="InterPro" id="IPR020556">
    <property type="entry name" value="Amidase_CS"/>
</dbReference>
<dbReference type="PANTHER" id="PTHR46072:SF7">
    <property type="entry name" value="AMIDASE"/>
    <property type="match status" value="1"/>
</dbReference>
<dbReference type="PIRSF" id="PIRSF001221">
    <property type="entry name" value="Amidase_fungi"/>
    <property type="match status" value="1"/>
</dbReference>
<evidence type="ECO:0000256" key="6">
    <source>
        <dbReference type="PIRSR" id="PIRSR001221-2"/>
    </source>
</evidence>
<dbReference type="PANTHER" id="PTHR46072">
    <property type="entry name" value="AMIDASE-RELATED-RELATED"/>
    <property type="match status" value="1"/>
</dbReference>
<reference evidence="8" key="1">
    <citation type="submission" date="2021-07" db="EMBL/GenBank/DDBJ databases">
        <authorList>
            <person name="Branca A.L. A."/>
        </authorList>
    </citation>
    <scope>NUCLEOTIDE SEQUENCE</scope>
</reference>
<evidence type="ECO:0000256" key="1">
    <source>
        <dbReference type="ARBA" id="ARBA00001311"/>
    </source>
</evidence>
<evidence type="ECO:0000256" key="5">
    <source>
        <dbReference type="PIRSR" id="PIRSR001221-1"/>
    </source>
</evidence>
<dbReference type="Pfam" id="PF01425">
    <property type="entry name" value="Amidase"/>
    <property type="match status" value="1"/>
</dbReference>
<dbReference type="Proteomes" id="UP001152646">
    <property type="component" value="Unassembled WGS sequence"/>
</dbReference>
<comment type="catalytic activity">
    <reaction evidence="1">
        <text>a monocarboxylic acid amide + H2O = a monocarboxylate + NH4(+)</text>
        <dbReference type="Rhea" id="RHEA:12020"/>
        <dbReference type="ChEBI" id="CHEBI:15377"/>
        <dbReference type="ChEBI" id="CHEBI:28938"/>
        <dbReference type="ChEBI" id="CHEBI:35757"/>
        <dbReference type="ChEBI" id="CHEBI:83628"/>
        <dbReference type="EC" id="3.5.1.4"/>
    </reaction>
</comment>
<dbReference type="Gene3D" id="3.90.1300.10">
    <property type="entry name" value="Amidase signature (AS) domain"/>
    <property type="match status" value="1"/>
</dbReference>
<feature type="binding site" evidence="6">
    <location>
        <begin position="237"/>
        <end position="240"/>
    </location>
    <ligand>
        <name>substrate</name>
    </ligand>
</feature>
<evidence type="ECO:0000256" key="4">
    <source>
        <dbReference type="ARBA" id="ARBA00022801"/>
    </source>
</evidence>
<feature type="binding site" evidence="6">
    <location>
        <position position="190"/>
    </location>
    <ligand>
        <name>substrate</name>
    </ligand>
</feature>
<feature type="active site" description="Charge relay system" evidence="5">
    <location>
        <position position="216"/>
    </location>
</feature>
<gene>
    <name evidence="8" type="ORF">PSALAMII_LOCUS8092</name>
</gene>